<sequence>MSGILAARGGPLGVNRVYNENVNMYHIWLNGILTEIKIGDIVRVSSYEEEGTDCIGVCKTRAILIKRMKVHRSTASTEDARDPNIVFWRSNIFAQWNDEIGKYQFREYPLMCSERHCRVGHPRIYAPSSDTVRYCERCCRWYHEVCLTRVHNDDVRRGPPSAEQQRWYHWPRVPGTLTYEPLTGDDLQWKTILRTPIARVPRRAGLGLDGPTNVRSYEKMLFAVREYHREYNSSPLFLSDWLREHLGGEVPASMFSYAVSRASDKYFVCVECGDWI</sequence>
<gene>
    <name evidence="1" type="ORF">BN946_scf184816.g10</name>
</gene>
<dbReference type="EMBL" id="CCBP010000165">
    <property type="protein sequence ID" value="CDO74387.1"/>
    <property type="molecule type" value="Genomic_DNA"/>
</dbReference>
<evidence type="ECO:0000313" key="2">
    <source>
        <dbReference type="Proteomes" id="UP000029665"/>
    </source>
</evidence>
<dbReference type="HOGENOM" id="CLU_064355_0_0_1"/>
<comment type="caution">
    <text evidence="1">The sequence shown here is derived from an EMBL/GenBank/DDBJ whole genome shotgun (WGS) entry which is preliminary data.</text>
</comment>
<organism evidence="1 2">
    <name type="scientific">Pycnoporus cinnabarinus</name>
    <name type="common">Cinnabar-red polypore</name>
    <name type="synonym">Trametes cinnabarina</name>
    <dbReference type="NCBI Taxonomy" id="5643"/>
    <lineage>
        <taxon>Eukaryota</taxon>
        <taxon>Fungi</taxon>
        <taxon>Dikarya</taxon>
        <taxon>Basidiomycota</taxon>
        <taxon>Agaricomycotina</taxon>
        <taxon>Agaricomycetes</taxon>
        <taxon>Polyporales</taxon>
        <taxon>Polyporaceae</taxon>
        <taxon>Trametes</taxon>
    </lineage>
</organism>
<proteinExistence type="predicted"/>
<name>A0A060SIR5_PYCCI</name>
<dbReference type="Proteomes" id="UP000029665">
    <property type="component" value="Unassembled WGS sequence"/>
</dbReference>
<accession>A0A060SIR5</accession>
<protein>
    <submittedName>
        <fullName evidence="1">Uncharacterized protein</fullName>
    </submittedName>
</protein>
<evidence type="ECO:0000313" key="1">
    <source>
        <dbReference type="EMBL" id="CDO74387.1"/>
    </source>
</evidence>
<reference evidence="1" key="1">
    <citation type="submission" date="2014-01" db="EMBL/GenBank/DDBJ databases">
        <title>The genome of the white-rot fungus Pycnoporus cinnabarinus: a basidiomycete model with a versatile arsenal for lignocellulosic biomass breakdown.</title>
        <authorList>
            <person name="Levasseur A."/>
            <person name="Lomascolo A."/>
            <person name="Ruiz-Duenas F.J."/>
            <person name="Uzan E."/>
            <person name="Piumi F."/>
            <person name="Kues U."/>
            <person name="Ram A.F.J."/>
            <person name="Murat C."/>
            <person name="Haon M."/>
            <person name="Benoit I."/>
            <person name="Arfi Y."/>
            <person name="Chevret D."/>
            <person name="Drula E."/>
            <person name="Kwon M.J."/>
            <person name="Gouret P."/>
            <person name="Lesage-Meessen L."/>
            <person name="Lombard V."/>
            <person name="Mariette J."/>
            <person name="Noirot C."/>
            <person name="Park J."/>
            <person name="Patyshakuliyeva A."/>
            <person name="Wieneger R.A.B."/>
            <person name="Wosten H.A.B."/>
            <person name="Martin F."/>
            <person name="Coutinho P.M."/>
            <person name="de Vries R."/>
            <person name="Martinez A.T."/>
            <person name="Klopp C."/>
            <person name="Pontarotti P."/>
            <person name="Henrissat B."/>
            <person name="Record E."/>
        </authorList>
    </citation>
    <scope>NUCLEOTIDE SEQUENCE [LARGE SCALE GENOMIC DNA]</scope>
    <source>
        <strain evidence="1">BRFM137</strain>
    </source>
</reference>
<keyword evidence="2" id="KW-1185">Reference proteome</keyword>
<dbReference type="AlphaFoldDB" id="A0A060SIR5"/>